<dbReference type="Gene3D" id="3.90.1180.10">
    <property type="entry name" value="Ribosomal protein L13"/>
    <property type="match status" value="1"/>
</dbReference>
<evidence type="ECO:0000256" key="4">
    <source>
        <dbReference type="HAMAP-Rule" id="MF_01366"/>
    </source>
</evidence>
<evidence type="ECO:0000256" key="2">
    <source>
        <dbReference type="ARBA" id="ARBA00022980"/>
    </source>
</evidence>
<evidence type="ECO:0000313" key="7">
    <source>
        <dbReference type="EMBL" id="MFC0594614.1"/>
    </source>
</evidence>
<proteinExistence type="inferred from homology"/>
<dbReference type="GO" id="GO:0005840">
    <property type="term" value="C:ribosome"/>
    <property type="evidence" value="ECO:0007669"/>
    <property type="project" value="UniProtKB-KW"/>
</dbReference>
<sequence length="146" mass="16447">MLSELNKTYVPKEVAPRWVLIDAEGKTLGRLATQIATLLRGKHRPDWTPNLPMGDFVVVVNAAKIRVTGKKLKQKIYTRYSGYPGGLKEIPLEKMLATHPERVLEHAVKGMLPKGPLGRKLFKRLKIYAGPDHPHQAQKPVKLEVK</sequence>
<dbReference type="InterPro" id="IPR036899">
    <property type="entry name" value="Ribosomal_uL13_sf"/>
</dbReference>
<evidence type="ECO:0000256" key="5">
    <source>
        <dbReference type="RuleBase" id="RU003877"/>
    </source>
</evidence>
<accession>A0ABV6PXP3</accession>
<keyword evidence="8" id="KW-1185">Reference proteome</keyword>
<protein>
    <recommendedName>
        <fullName evidence="4">Large ribosomal subunit protein uL13</fullName>
    </recommendedName>
</protein>
<gene>
    <name evidence="4 6 7" type="primary">rplM</name>
    <name evidence="7" type="ORF">ACFFFP_00165</name>
</gene>
<evidence type="ECO:0000256" key="1">
    <source>
        <dbReference type="ARBA" id="ARBA00006227"/>
    </source>
</evidence>
<dbReference type="InterPro" id="IPR023563">
    <property type="entry name" value="Ribosomal_uL13_CS"/>
</dbReference>
<dbReference type="Pfam" id="PF00572">
    <property type="entry name" value="Ribosomal_L13"/>
    <property type="match status" value="1"/>
</dbReference>
<dbReference type="RefSeq" id="WP_229906091.1">
    <property type="nucleotide sequence ID" value="NZ_BMPJ01000008.1"/>
</dbReference>
<reference evidence="7 8" key="1">
    <citation type="submission" date="2024-09" db="EMBL/GenBank/DDBJ databases">
        <authorList>
            <person name="Sun Q."/>
            <person name="Mori K."/>
        </authorList>
    </citation>
    <scope>NUCLEOTIDE SEQUENCE [LARGE SCALE GENOMIC DNA]</scope>
    <source>
        <strain evidence="7 8">NCAIM B.02340</strain>
    </source>
</reference>
<keyword evidence="3 4" id="KW-0687">Ribonucleoprotein</keyword>
<dbReference type="CDD" id="cd00392">
    <property type="entry name" value="Ribosomal_L13"/>
    <property type="match status" value="1"/>
</dbReference>
<dbReference type="PANTHER" id="PTHR11545">
    <property type="entry name" value="RIBOSOMAL PROTEIN L13"/>
    <property type="match status" value="1"/>
</dbReference>
<comment type="function">
    <text evidence="4 6">This protein is one of the early assembly proteins of the 50S ribosomal subunit, although it is not seen to bind rRNA by itself. It is important during the early stages of 50S assembly.</text>
</comment>
<comment type="subunit">
    <text evidence="4">Part of the 50S ribosomal subunit.</text>
</comment>
<dbReference type="PIRSF" id="PIRSF002181">
    <property type="entry name" value="Ribosomal_L13"/>
    <property type="match status" value="1"/>
</dbReference>
<evidence type="ECO:0000313" key="8">
    <source>
        <dbReference type="Proteomes" id="UP001589830"/>
    </source>
</evidence>
<dbReference type="HAMAP" id="MF_01366">
    <property type="entry name" value="Ribosomal_uL13"/>
    <property type="match status" value="1"/>
</dbReference>
<dbReference type="NCBIfam" id="TIGR01066">
    <property type="entry name" value="rplM_bact"/>
    <property type="match status" value="1"/>
</dbReference>
<evidence type="ECO:0000256" key="6">
    <source>
        <dbReference type="RuleBase" id="RU003878"/>
    </source>
</evidence>
<dbReference type="InterPro" id="IPR005822">
    <property type="entry name" value="Ribosomal_uL13"/>
</dbReference>
<organism evidence="7 8">
    <name type="scientific">Thermus composti</name>
    <dbReference type="NCBI Taxonomy" id="532059"/>
    <lineage>
        <taxon>Bacteria</taxon>
        <taxon>Thermotogati</taxon>
        <taxon>Deinococcota</taxon>
        <taxon>Deinococci</taxon>
        <taxon>Thermales</taxon>
        <taxon>Thermaceae</taxon>
        <taxon>Thermus</taxon>
    </lineage>
</organism>
<keyword evidence="2 4" id="KW-0689">Ribosomal protein</keyword>
<dbReference type="InterPro" id="IPR005823">
    <property type="entry name" value="Ribosomal_uL13_bac-type"/>
</dbReference>
<name>A0ABV6PXP3_9DEIN</name>
<dbReference type="SUPFAM" id="SSF52161">
    <property type="entry name" value="Ribosomal protein L13"/>
    <property type="match status" value="1"/>
</dbReference>
<dbReference type="EMBL" id="JBHLTW010000002">
    <property type="protein sequence ID" value="MFC0594614.1"/>
    <property type="molecule type" value="Genomic_DNA"/>
</dbReference>
<comment type="caution">
    <text evidence="7">The sequence shown here is derived from an EMBL/GenBank/DDBJ whole genome shotgun (WGS) entry which is preliminary data.</text>
</comment>
<comment type="similarity">
    <text evidence="1 4 5">Belongs to the universal ribosomal protein uL13 family.</text>
</comment>
<dbReference type="PANTHER" id="PTHR11545:SF2">
    <property type="entry name" value="LARGE RIBOSOMAL SUBUNIT PROTEIN UL13M"/>
    <property type="match status" value="1"/>
</dbReference>
<dbReference type="Proteomes" id="UP001589830">
    <property type="component" value="Unassembled WGS sequence"/>
</dbReference>
<evidence type="ECO:0000256" key="3">
    <source>
        <dbReference type="ARBA" id="ARBA00023274"/>
    </source>
</evidence>
<dbReference type="PROSITE" id="PS00783">
    <property type="entry name" value="RIBOSOMAL_L13"/>
    <property type="match status" value="1"/>
</dbReference>